<feature type="transmembrane region" description="Helical" evidence="5">
    <location>
        <begin position="158"/>
        <end position="177"/>
    </location>
</feature>
<evidence type="ECO:0000313" key="8">
    <source>
        <dbReference type="Proteomes" id="UP000319486"/>
    </source>
</evidence>
<dbReference type="Gene3D" id="1.20.1250.20">
    <property type="entry name" value="MFS general substrate transporter like domains"/>
    <property type="match status" value="2"/>
</dbReference>
<dbReference type="Pfam" id="PF07690">
    <property type="entry name" value="MFS_1"/>
    <property type="match status" value="1"/>
</dbReference>
<keyword evidence="2 5" id="KW-0812">Transmembrane</keyword>
<evidence type="ECO:0000256" key="2">
    <source>
        <dbReference type="ARBA" id="ARBA00022692"/>
    </source>
</evidence>
<evidence type="ECO:0000259" key="6">
    <source>
        <dbReference type="PROSITE" id="PS50850"/>
    </source>
</evidence>
<dbReference type="Proteomes" id="UP000319486">
    <property type="component" value="Unassembled WGS sequence"/>
</dbReference>
<dbReference type="InterPro" id="IPR011701">
    <property type="entry name" value="MFS"/>
</dbReference>
<dbReference type="RefSeq" id="WP_140652628.1">
    <property type="nucleotide sequence ID" value="NZ_RCZB01000001.1"/>
</dbReference>
<feature type="transmembrane region" description="Helical" evidence="5">
    <location>
        <begin position="293"/>
        <end position="313"/>
    </location>
</feature>
<proteinExistence type="predicted"/>
<protein>
    <submittedName>
        <fullName evidence="7">MFS transporter</fullName>
    </submittedName>
</protein>
<dbReference type="InterPro" id="IPR005829">
    <property type="entry name" value="Sugar_transporter_CS"/>
</dbReference>
<feature type="transmembrane region" description="Helical" evidence="5">
    <location>
        <begin position="183"/>
        <end position="203"/>
    </location>
</feature>
<dbReference type="PANTHER" id="PTHR23518">
    <property type="entry name" value="C-METHYLTRANSFERASE"/>
    <property type="match status" value="1"/>
</dbReference>
<feature type="transmembrane region" description="Helical" evidence="5">
    <location>
        <begin position="49"/>
        <end position="69"/>
    </location>
</feature>
<dbReference type="PROSITE" id="PS00216">
    <property type="entry name" value="SUGAR_TRANSPORT_1"/>
    <property type="match status" value="1"/>
</dbReference>
<dbReference type="OrthoDB" id="9803985at2"/>
<evidence type="ECO:0000256" key="5">
    <source>
        <dbReference type="SAM" id="Phobius"/>
    </source>
</evidence>
<dbReference type="AlphaFoldDB" id="A0A502FKU1"/>
<feature type="domain" description="Major facilitator superfamily (MFS) profile" evidence="6">
    <location>
        <begin position="25"/>
        <end position="407"/>
    </location>
</feature>
<dbReference type="CDD" id="cd17370">
    <property type="entry name" value="MFS_MJ1317_like"/>
    <property type="match status" value="1"/>
</dbReference>
<evidence type="ECO:0000313" key="7">
    <source>
        <dbReference type="EMBL" id="TPG08198.1"/>
    </source>
</evidence>
<feature type="transmembrane region" description="Helical" evidence="5">
    <location>
        <begin position="258"/>
        <end position="281"/>
    </location>
</feature>
<comment type="subcellular location">
    <subcellularLocation>
        <location evidence="1">Membrane</location>
        <topology evidence="1">Multi-pass membrane protein</topology>
    </subcellularLocation>
</comment>
<accession>A0A502FKU1</accession>
<dbReference type="GO" id="GO:0016020">
    <property type="term" value="C:membrane"/>
    <property type="evidence" value="ECO:0007669"/>
    <property type="project" value="UniProtKB-SubCell"/>
</dbReference>
<keyword evidence="3 5" id="KW-1133">Transmembrane helix</keyword>
<dbReference type="InterPro" id="IPR036259">
    <property type="entry name" value="MFS_trans_sf"/>
</dbReference>
<evidence type="ECO:0000256" key="1">
    <source>
        <dbReference type="ARBA" id="ARBA00004141"/>
    </source>
</evidence>
<dbReference type="SUPFAM" id="SSF103473">
    <property type="entry name" value="MFS general substrate transporter"/>
    <property type="match status" value="1"/>
</dbReference>
<dbReference type="EMBL" id="RCZO01000006">
    <property type="protein sequence ID" value="TPG08198.1"/>
    <property type="molecule type" value="Genomic_DNA"/>
</dbReference>
<feature type="transmembrane region" description="Helical" evidence="5">
    <location>
        <begin position="382"/>
        <end position="403"/>
    </location>
</feature>
<keyword evidence="8" id="KW-1185">Reference proteome</keyword>
<dbReference type="PANTHER" id="PTHR23518:SF2">
    <property type="entry name" value="MAJOR FACILITATOR SUPERFAMILY TRANSPORTER"/>
    <property type="match status" value="1"/>
</dbReference>
<feature type="transmembrane region" description="Helical" evidence="5">
    <location>
        <begin position="319"/>
        <end position="342"/>
    </location>
</feature>
<organism evidence="7 8">
    <name type="scientific">Rhodanobacter glycinis</name>
    <dbReference type="NCBI Taxonomy" id="582702"/>
    <lineage>
        <taxon>Bacteria</taxon>
        <taxon>Pseudomonadati</taxon>
        <taxon>Pseudomonadota</taxon>
        <taxon>Gammaproteobacteria</taxon>
        <taxon>Lysobacterales</taxon>
        <taxon>Rhodanobacteraceae</taxon>
        <taxon>Rhodanobacter</taxon>
    </lineage>
</organism>
<gene>
    <name evidence="7" type="ORF">EAH88_11140</name>
</gene>
<dbReference type="PROSITE" id="PS50850">
    <property type="entry name" value="MFS"/>
    <property type="match status" value="1"/>
</dbReference>
<evidence type="ECO:0000256" key="4">
    <source>
        <dbReference type="ARBA" id="ARBA00023136"/>
    </source>
</evidence>
<dbReference type="GO" id="GO:0022857">
    <property type="term" value="F:transmembrane transporter activity"/>
    <property type="evidence" value="ECO:0007669"/>
    <property type="project" value="InterPro"/>
</dbReference>
<dbReference type="InterPro" id="IPR020846">
    <property type="entry name" value="MFS_dom"/>
</dbReference>
<feature type="transmembrane region" description="Helical" evidence="5">
    <location>
        <begin position="224"/>
        <end position="246"/>
    </location>
</feature>
<keyword evidence="4 5" id="KW-0472">Membrane</keyword>
<name>A0A502FKU1_9GAMM</name>
<feature type="transmembrane region" description="Helical" evidence="5">
    <location>
        <begin position="354"/>
        <end position="376"/>
    </location>
</feature>
<sequence>MSLAADESAHDVAEKRSVLRRIPRGIWALGFVSMLMDTSSEMIHALLPVYLVTVLGTSALTVGLIEGIAESTAAITKVFSGVLSDWLGRRKLLVAIGYGLAAFTKPVFPLASTVGWVIAARFVDRIGKGIRGAPRDALIADLAPIELRGASFGLRQSLDTVGAFIGPALAIGLMWLTADNIPWVFWAALPPAFAALALVLFGVHDKPVHGREERVHAPLSRVELARLPPLYWGVVSIAAVFALARFSEAFLVLRAQELGLTLALIPLVLVVLNVVYAFSSYPVGVLADRFDRGTLLALGVAALVVSDLALALVGGMGGLALGVVLWGLHMGMTQGLLATLVADVAPANLRGAAFGVFNLVSGLALLLASIVAGALWDAFGSRVTFLVGAGIAAITVLALMPVAHRVRRRKA</sequence>
<evidence type="ECO:0000256" key="3">
    <source>
        <dbReference type="ARBA" id="ARBA00022989"/>
    </source>
</evidence>
<comment type="caution">
    <text evidence="7">The sequence shown here is derived from an EMBL/GenBank/DDBJ whole genome shotgun (WGS) entry which is preliminary data.</text>
</comment>
<reference evidence="7 8" key="1">
    <citation type="journal article" date="2019" name="Environ. Microbiol.">
        <title>Species interactions and distinct microbial communities in high Arctic permafrost affected cryosols are associated with the CH4 and CO2 gas fluxes.</title>
        <authorList>
            <person name="Altshuler I."/>
            <person name="Hamel J."/>
            <person name="Turney S."/>
            <person name="Magnuson E."/>
            <person name="Levesque R."/>
            <person name="Greer C."/>
            <person name="Whyte L.G."/>
        </authorList>
    </citation>
    <scope>NUCLEOTIDE SEQUENCE [LARGE SCALE GENOMIC DNA]</scope>
    <source>
        <strain evidence="7 8">S13Y</strain>
    </source>
</reference>